<evidence type="ECO:0000313" key="2">
    <source>
        <dbReference type="Proteomes" id="UP000801428"/>
    </source>
</evidence>
<keyword evidence="2" id="KW-1185">Reference proteome</keyword>
<evidence type="ECO:0000313" key="1">
    <source>
        <dbReference type="EMBL" id="KAF2995314.1"/>
    </source>
</evidence>
<sequence length="151" mass="16916">MSFSKTMFVMLLVLSILINETAIKFLIVTLYDTHIYLNRILVDLTQVSAEYYHCLVCQNYLPVQVVEYGATLLQHCNEAALAAMQYTQLLVLGVPEMTYKVGSWLVSGAEVTAKWLMGEGGLADMMQQHWILIKDGAVACCTAVANWLHHT</sequence>
<dbReference type="EMBL" id="SWKU01000033">
    <property type="protein sequence ID" value="KAF2995314.1"/>
    <property type="molecule type" value="Genomic_DNA"/>
</dbReference>
<organism evidence="1 2">
    <name type="scientific">Curvularia kusanoi</name>
    <name type="common">Cochliobolus kusanoi</name>
    <dbReference type="NCBI Taxonomy" id="90978"/>
    <lineage>
        <taxon>Eukaryota</taxon>
        <taxon>Fungi</taxon>
        <taxon>Dikarya</taxon>
        <taxon>Ascomycota</taxon>
        <taxon>Pezizomycotina</taxon>
        <taxon>Dothideomycetes</taxon>
        <taxon>Pleosporomycetidae</taxon>
        <taxon>Pleosporales</taxon>
        <taxon>Pleosporineae</taxon>
        <taxon>Pleosporaceae</taxon>
        <taxon>Curvularia</taxon>
    </lineage>
</organism>
<name>A0A9P4T6K5_CURKU</name>
<protein>
    <submittedName>
        <fullName evidence="1">Uncharacterized protein</fullName>
    </submittedName>
</protein>
<accession>A0A9P4T6K5</accession>
<comment type="caution">
    <text evidence="1">The sequence shown here is derived from an EMBL/GenBank/DDBJ whole genome shotgun (WGS) entry which is preliminary data.</text>
</comment>
<dbReference type="AlphaFoldDB" id="A0A9P4T6K5"/>
<reference evidence="1" key="1">
    <citation type="submission" date="2019-04" db="EMBL/GenBank/DDBJ databases">
        <title>Sequencing of skin fungus with MAO and IRED activity.</title>
        <authorList>
            <person name="Marsaioli A.J."/>
            <person name="Bonatto J.M.C."/>
            <person name="Reis Junior O."/>
        </authorList>
    </citation>
    <scope>NUCLEOTIDE SEQUENCE</scope>
    <source>
        <strain evidence="1">30M1</strain>
    </source>
</reference>
<dbReference type="Proteomes" id="UP000801428">
    <property type="component" value="Unassembled WGS sequence"/>
</dbReference>
<proteinExistence type="predicted"/>
<gene>
    <name evidence="1" type="ORF">E8E13_000041</name>
</gene>